<reference evidence="1" key="1">
    <citation type="submission" date="2021-02" db="EMBL/GenBank/DDBJ databases">
        <title>Fulvivirga sp. S481 isolated from sea water.</title>
        <authorList>
            <person name="Bae S.S."/>
            <person name="Baek K."/>
        </authorList>
    </citation>
    <scope>NUCLEOTIDE SEQUENCE</scope>
    <source>
        <strain evidence="1">S481</strain>
    </source>
</reference>
<dbReference type="Proteomes" id="UP000662783">
    <property type="component" value="Chromosome"/>
</dbReference>
<proteinExistence type="predicted"/>
<accession>A0A974WL26</accession>
<name>A0A974WL26_9BACT</name>
<evidence type="ECO:0000313" key="2">
    <source>
        <dbReference type="Proteomes" id="UP000662783"/>
    </source>
</evidence>
<sequence length="64" mass="7343">MIDSKNNDDLLIKGINHGYILANENPNYLKDLLLSLRSKNDYSYGLRKGRKLYMELNGKKGLSI</sequence>
<protein>
    <submittedName>
        <fullName evidence="1">Uncharacterized protein</fullName>
    </submittedName>
</protein>
<organism evidence="1 2">
    <name type="scientific">Fulvivirga lutea</name>
    <dbReference type="NCBI Taxonomy" id="2810512"/>
    <lineage>
        <taxon>Bacteria</taxon>
        <taxon>Pseudomonadati</taxon>
        <taxon>Bacteroidota</taxon>
        <taxon>Cytophagia</taxon>
        <taxon>Cytophagales</taxon>
        <taxon>Fulvivirgaceae</taxon>
        <taxon>Fulvivirga</taxon>
    </lineage>
</organism>
<gene>
    <name evidence="1" type="ORF">JR347_08890</name>
</gene>
<dbReference type="EMBL" id="CP070608">
    <property type="protein sequence ID" value="QSE99187.1"/>
    <property type="molecule type" value="Genomic_DNA"/>
</dbReference>
<dbReference type="KEGG" id="fuv:JR347_08890"/>
<keyword evidence="2" id="KW-1185">Reference proteome</keyword>
<dbReference type="RefSeq" id="WP_205723698.1">
    <property type="nucleotide sequence ID" value="NZ_CP070608.1"/>
</dbReference>
<dbReference type="AlphaFoldDB" id="A0A974WL26"/>
<evidence type="ECO:0000313" key="1">
    <source>
        <dbReference type="EMBL" id="QSE99187.1"/>
    </source>
</evidence>